<evidence type="ECO:0000256" key="1">
    <source>
        <dbReference type="SAM" id="Coils"/>
    </source>
</evidence>
<organism evidence="2 3">
    <name type="scientific">miscellaneous Crenarchaeota group-1 archaeon SG8-32-1</name>
    <dbReference type="NCBI Taxonomy" id="1685124"/>
    <lineage>
        <taxon>Archaea</taxon>
        <taxon>Candidatus Bathyarchaeota</taxon>
        <taxon>MCG-1</taxon>
    </lineage>
</organism>
<proteinExistence type="predicted"/>
<dbReference type="Proteomes" id="UP000037237">
    <property type="component" value="Unassembled WGS sequence"/>
</dbReference>
<evidence type="ECO:0000313" key="3">
    <source>
        <dbReference type="Proteomes" id="UP000037237"/>
    </source>
</evidence>
<evidence type="ECO:0000313" key="2">
    <source>
        <dbReference type="EMBL" id="KON31869.1"/>
    </source>
</evidence>
<dbReference type="AlphaFoldDB" id="A0A0M0BTS0"/>
<accession>A0A0M0BTS0</accession>
<gene>
    <name evidence="2" type="ORF">AC477_03725</name>
</gene>
<feature type="coiled-coil region" evidence="1">
    <location>
        <begin position="26"/>
        <end position="82"/>
    </location>
</feature>
<sequence>MVATEKSVVLKQDAVEEEPTIVLQNLIRAEVTLMEEKKKLVALREKLNSKVQKEIKSKTSNIQRLRAEISDLKFDCDKLSKSLDAGDSSK</sequence>
<reference evidence="2 3" key="1">
    <citation type="submission" date="2015-06" db="EMBL/GenBank/DDBJ databases">
        <title>New insights into the roles of widespread benthic archaea in carbon and nitrogen cycling.</title>
        <authorList>
            <person name="Lazar C.S."/>
            <person name="Baker B.J."/>
            <person name="Seitz K.W."/>
            <person name="Hyde A.S."/>
            <person name="Dick G.J."/>
            <person name="Hinrichs K.-U."/>
            <person name="Teske A.P."/>
        </authorList>
    </citation>
    <scope>NUCLEOTIDE SEQUENCE [LARGE SCALE GENOMIC DNA]</scope>
    <source>
        <strain evidence="2">SG8-32-1</strain>
    </source>
</reference>
<name>A0A0M0BTS0_9ARCH</name>
<protein>
    <submittedName>
        <fullName evidence="2">Uncharacterized protein</fullName>
    </submittedName>
</protein>
<dbReference type="EMBL" id="LFWU01000087">
    <property type="protein sequence ID" value="KON31869.1"/>
    <property type="molecule type" value="Genomic_DNA"/>
</dbReference>
<keyword evidence="1" id="KW-0175">Coiled coil</keyword>
<comment type="caution">
    <text evidence="2">The sequence shown here is derived from an EMBL/GenBank/DDBJ whole genome shotgun (WGS) entry which is preliminary data.</text>
</comment>